<dbReference type="GeneID" id="89498340"/>
<evidence type="ECO:0000313" key="2">
    <source>
        <dbReference type="Proteomes" id="UP000012081"/>
    </source>
</evidence>
<gene>
    <name evidence="1" type="ORF">I532_16758</name>
</gene>
<protein>
    <submittedName>
        <fullName evidence="1">Uncharacterized protein</fullName>
    </submittedName>
</protein>
<evidence type="ECO:0000313" key="1">
    <source>
        <dbReference type="EMBL" id="EMT51594.1"/>
    </source>
</evidence>
<accession>M8D5R4</accession>
<dbReference type="Proteomes" id="UP000012081">
    <property type="component" value="Unassembled WGS sequence"/>
</dbReference>
<name>M8D5R4_9BACL</name>
<dbReference type="EMBL" id="APBN01000007">
    <property type="protein sequence ID" value="EMT51594.1"/>
    <property type="molecule type" value="Genomic_DNA"/>
</dbReference>
<proteinExistence type="predicted"/>
<sequence length="134" mass="15218">MARKTVFLFLLICLLGGMLLFADRPAFLYPELPFPSVSKQTVVSQLREANGRFRKLATERSYVWYGIAAQRGAEKDKLIEEMGKAGWTFLQQEGSGYFFQQGTEKIVITSRMWSGDFVLFKAPVTDHPLSLSNE</sequence>
<dbReference type="AlphaFoldDB" id="M8D5R4"/>
<comment type="caution">
    <text evidence="1">The sequence shown here is derived from an EMBL/GenBank/DDBJ whole genome shotgun (WGS) entry which is preliminary data.</text>
</comment>
<dbReference type="PATRIC" id="fig|1300222.3.peg.3511"/>
<reference evidence="1 2" key="1">
    <citation type="submission" date="2013-03" db="EMBL/GenBank/DDBJ databases">
        <title>Assembly of a new bacterial strain Brevibacillus borstelensis AK1.</title>
        <authorList>
            <person name="Rajan I."/>
            <person name="PoliReddy D."/>
            <person name="Sugumar T."/>
            <person name="Rathinam K."/>
            <person name="Alqarawi S."/>
            <person name="Khalil A.B."/>
            <person name="Sivakumar N."/>
        </authorList>
    </citation>
    <scope>NUCLEOTIDE SEQUENCE [LARGE SCALE GENOMIC DNA]</scope>
    <source>
        <strain evidence="1 2">AK1</strain>
    </source>
</reference>
<organism evidence="1 2">
    <name type="scientific">Brevibacillus borstelensis AK1</name>
    <dbReference type="NCBI Taxonomy" id="1300222"/>
    <lineage>
        <taxon>Bacteria</taxon>
        <taxon>Bacillati</taxon>
        <taxon>Bacillota</taxon>
        <taxon>Bacilli</taxon>
        <taxon>Bacillales</taxon>
        <taxon>Paenibacillaceae</taxon>
        <taxon>Brevibacillus</taxon>
    </lineage>
</organism>
<dbReference type="STRING" id="1300222.I532_16758"/>
<keyword evidence="2" id="KW-1185">Reference proteome</keyword>
<dbReference type="RefSeq" id="WP_003389633.1">
    <property type="nucleotide sequence ID" value="NZ_APBN01000007.1"/>
</dbReference>
<dbReference type="OrthoDB" id="6194834at2"/>